<dbReference type="PANTHER" id="PTHR37478:SF2">
    <property type="entry name" value="UPF0251 PROTEIN TK0562"/>
    <property type="match status" value="1"/>
</dbReference>
<dbReference type="InterPro" id="IPR002852">
    <property type="entry name" value="UPF0251"/>
</dbReference>
<accession>E3H8V0</accession>
<dbReference type="AlphaFoldDB" id="E3H8V0"/>
<name>E3H8V0_ILYPC</name>
<dbReference type="InterPro" id="IPR036388">
    <property type="entry name" value="WH-like_DNA-bd_sf"/>
</dbReference>
<evidence type="ECO:0000313" key="4">
    <source>
        <dbReference type="Proteomes" id="UP000006875"/>
    </source>
</evidence>
<dbReference type="InterPro" id="IPR013324">
    <property type="entry name" value="RNA_pol_sigma_r3/r4-like"/>
</dbReference>
<dbReference type="KEGG" id="ipo:Ilyop_1586"/>
<dbReference type="Pfam" id="PF02001">
    <property type="entry name" value="DUF134"/>
    <property type="match status" value="1"/>
</dbReference>
<dbReference type="eggNOG" id="COG1342">
    <property type="taxonomic scope" value="Bacteria"/>
</dbReference>
<gene>
    <name evidence="3" type="ordered locus">Ilyop_1586</name>
</gene>
<dbReference type="RefSeq" id="WP_013388031.1">
    <property type="nucleotide sequence ID" value="NC_014632.1"/>
</dbReference>
<dbReference type="PANTHER" id="PTHR37478">
    <property type="match status" value="1"/>
</dbReference>
<dbReference type="STRING" id="572544.Ilyop_1586"/>
<comment type="similarity">
    <text evidence="1 2">Belongs to the UPF0251 family.</text>
</comment>
<dbReference type="HOGENOM" id="CLU_094511_2_1_0"/>
<dbReference type="Proteomes" id="UP000006875">
    <property type="component" value="Chromosome"/>
</dbReference>
<organism evidence="3 4">
    <name type="scientific">Ilyobacter polytropus (strain ATCC 51220 / DSM 2926 / LMG 16218 / CuHBu1)</name>
    <dbReference type="NCBI Taxonomy" id="572544"/>
    <lineage>
        <taxon>Bacteria</taxon>
        <taxon>Fusobacteriati</taxon>
        <taxon>Fusobacteriota</taxon>
        <taxon>Fusobacteriia</taxon>
        <taxon>Fusobacteriales</taxon>
        <taxon>Fusobacteriaceae</taxon>
        <taxon>Ilyobacter</taxon>
    </lineage>
</organism>
<dbReference type="SUPFAM" id="SSF88659">
    <property type="entry name" value="Sigma3 and sigma4 domains of RNA polymerase sigma factors"/>
    <property type="match status" value="1"/>
</dbReference>
<evidence type="ECO:0000256" key="2">
    <source>
        <dbReference type="HAMAP-Rule" id="MF_00674"/>
    </source>
</evidence>
<dbReference type="Gene3D" id="1.10.10.10">
    <property type="entry name" value="Winged helix-like DNA-binding domain superfamily/Winged helix DNA-binding domain"/>
    <property type="match status" value="1"/>
</dbReference>
<dbReference type="HAMAP" id="MF_00674">
    <property type="entry name" value="UPF0251"/>
    <property type="match status" value="1"/>
</dbReference>
<protein>
    <recommendedName>
        <fullName evidence="2">UPF0251 protein Ilyop_1586</fullName>
    </recommendedName>
</protein>
<dbReference type="EMBL" id="CP002281">
    <property type="protein sequence ID" value="ADO83364.1"/>
    <property type="molecule type" value="Genomic_DNA"/>
</dbReference>
<dbReference type="OrthoDB" id="280278at2"/>
<evidence type="ECO:0000313" key="3">
    <source>
        <dbReference type="EMBL" id="ADO83364.1"/>
    </source>
</evidence>
<sequence>MPRFRKKRCCRILDGEKTFKPNGIKMRELEIVNINLDEFEAIRICDYENKNQIEASEIMGVSRATVQRLLQSGRKKIVDALLNNKAINIKNNYIDTENEEEV</sequence>
<evidence type="ECO:0000256" key="1">
    <source>
        <dbReference type="ARBA" id="ARBA00009350"/>
    </source>
</evidence>
<reference evidence="3 4" key="1">
    <citation type="journal article" date="2010" name="Stand. Genomic Sci.">
        <title>Complete genome sequence of Ilyobacter polytropus type strain (CuHbu1).</title>
        <authorList>
            <person name="Sikorski J."/>
            <person name="Chertkov O."/>
            <person name="Lapidus A."/>
            <person name="Nolan M."/>
            <person name="Lucas S."/>
            <person name="Del Rio T.G."/>
            <person name="Tice H."/>
            <person name="Cheng J.F."/>
            <person name="Tapia R."/>
            <person name="Han C."/>
            <person name="Goodwin L."/>
            <person name="Pitluck S."/>
            <person name="Liolios K."/>
            <person name="Ivanova N."/>
            <person name="Mavromatis K."/>
            <person name="Mikhailova N."/>
            <person name="Pati A."/>
            <person name="Chen A."/>
            <person name="Palaniappan K."/>
            <person name="Land M."/>
            <person name="Hauser L."/>
            <person name="Chang Y.J."/>
            <person name="Jeffries C.D."/>
            <person name="Brambilla E."/>
            <person name="Yasawong M."/>
            <person name="Rohde M."/>
            <person name="Pukall R."/>
            <person name="Spring S."/>
            <person name="Goker M."/>
            <person name="Woyke T."/>
            <person name="Bristow J."/>
            <person name="Eisen J.A."/>
            <person name="Markowitz V."/>
            <person name="Hugenholtz P."/>
            <person name="Kyrpides N.C."/>
            <person name="Klenk H.P."/>
        </authorList>
    </citation>
    <scope>NUCLEOTIDE SEQUENCE [LARGE SCALE GENOMIC DNA]</scope>
    <source>
        <strain evidence="4">ATCC 51220 / DSM 2926 / LMG 16218 / CuHBu1</strain>
    </source>
</reference>
<keyword evidence="4" id="KW-1185">Reference proteome</keyword>
<proteinExistence type="inferred from homology"/>